<keyword evidence="2" id="KW-0808">Transferase</keyword>
<sequence>MRLAPHSAKLPNEVVGGHRPLGGYRESVSSGSSGAAELSAADELRVAMLTREFPPEVYGGAGVHVTELVARLRRMSAVTVHCMGVPRDGARVHDPDPALAGANPALRMMSAQLRMADAVGAVDVVHSHTWYSGLAGHLAATLYGIPHVVTTHSLEPRRPWKAEQLGGGYRLSSWSERNALEHADAVIAVSDWMRRDVLDAYPALDPTRVQVVRNGIDADVWHPGPPEPGSRRILDELGVRADRPLAVFVGRITRQKGVGHLLAAAHAIDPAIQLVLCAGAPDTPALEAEVAGAVADLHHRRGNVFWVREMLPTEQIRQLLAAAAVFVCPSVYEPLGIVNLEAMACSTAVIASDVGGIPEVVADGRTGRLVHYEAGETGTYEDGLAAAINELALDRASAAELGAAGRRRARAEFDWYRIAEQTMAVYHTVCKR</sequence>
<feature type="domain" description="Glycosyl transferase family 1" evidence="3">
    <location>
        <begin position="235"/>
        <end position="407"/>
    </location>
</feature>
<dbReference type="SUPFAM" id="SSF53756">
    <property type="entry name" value="UDP-Glycosyltransferase/glycogen phosphorylase"/>
    <property type="match status" value="1"/>
</dbReference>
<reference evidence="5" key="1">
    <citation type="journal article" date="2014" name="Int. J. Syst. Evol. Microbiol.">
        <title>Complete genome sequence of Corynebacterium casei LMG S-19264T (=DSM 44701T), isolated from a smear-ripened cheese.</title>
        <authorList>
            <consortium name="US DOE Joint Genome Institute (JGI-PGF)"/>
            <person name="Walter F."/>
            <person name="Albersmeier A."/>
            <person name="Kalinowski J."/>
            <person name="Ruckert C."/>
        </authorList>
    </citation>
    <scope>NUCLEOTIDE SEQUENCE</scope>
    <source>
        <strain evidence="5">CGMCC 4.3508</strain>
    </source>
</reference>
<comment type="caution">
    <text evidence="5">The sequence shown here is derived from an EMBL/GenBank/DDBJ whole genome shotgun (WGS) entry which is preliminary data.</text>
</comment>
<dbReference type="PANTHER" id="PTHR45947:SF3">
    <property type="entry name" value="SULFOQUINOVOSYL TRANSFERASE SQD2"/>
    <property type="match status" value="1"/>
</dbReference>
<keyword evidence="1" id="KW-0328">Glycosyltransferase</keyword>
<dbReference type="PANTHER" id="PTHR45947">
    <property type="entry name" value="SULFOQUINOVOSYL TRANSFERASE SQD2"/>
    <property type="match status" value="1"/>
</dbReference>
<dbReference type="Pfam" id="PF00534">
    <property type="entry name" value="Glycos_transf_1"/>
    <property type="match status" value="1"/>
</dbReference>
<keyword evidence="6" id="KW-1185">Reference proteome</keyword>
<evidence type="ECO:0000256" key="2">
    <source>
        <dbReference type="ARBA" id="ARBA00022679"/>
    </source>
</evidence>
<evidence type="ECO:0000313" key="6">
    <source>
        <dbReference type="Proteomes" id="UP000638263"/>
    </source>
</evidence>
<dbReference type="Gene3D" id="3.40.50.2000">
    <property type="entry name" value="Glycogen Phosphorylase B"/>
    <property type="match status" value="2"/>
</dbReference>
<evidence type="ECO:0000313" key="5">
    <source>
        <dbReference type="EMBL" id="GGL29588.1"/>
    </source>
</evidence>
<dbReference type="EMBL" id="BMMH01000012">
    <property type="protein sequence ID" value="GGL29588.1"/>
    <property type="molecule type" value="Genomic_DNA"/>
</dbReference>
<dbReference type="InterPro" id="IPR028098">
    <property type="entry name" value="Glyco_trans_4-like_N"/>
</dbReference>
<gene>
    <name evidence="5" type="ORF">GCM10011588_50470</name>
</gene>
<evidence type="ECO:0000256" key="1">
    <source>
        <dbReference type="ARBA" id="ARBA00022676"/>
    </source>
</evidence>
<dbReference type="InterPro" id="IPR001296">
    <property type="entry name" value="Glyco_trans_1"/>
</dbReference>
<dbReference type="Pfam" id="PF13439">
    <property type="entry name" value="Glyco_transf_4"/>
    <property type="match status" value="1"/>
</dbReference>
<feature type="domain" description="Glycosyltransferase subfamily 4-like N-terminal" evidence="4">
    <location>
        <begin position="58"/>
        <end position="219"/>
    </location>
</feature>
<dbReference type="InterPro" id="IPR050194">
    <property type="entry name" value="Glycosyltransferase_grp1"/>
</dbReference>
<accession>A0A917RTQ8</accession>
<dbReference type="GO" id="GO:0009250">
    <property type="term" value="P:glucan biosynthetic process"/>
    <property type="evidence" value="ECO:0007669"/>
    <property type="project" value="InterPro"/>
</dbReference>
<name>A0A917RTQ8_9NOCA</name>
<evidence type="ECO:0000259" key="3">
    <source>
        <dbReference type="Pfam" id="PF00534"/>
    </source>
</evidence>
<dbReference type="GO" id="GO:1901137">
    <property type="term" value="P:carbohydrate derivative biosynthetic process"/>
    <property type="evidence" value="ECO:0007669"/>
    <property type="project" value="UniProtKB-ARBA"/>
</dbReference>
<dbReference type="GO" id="GO:1903509">
    <property type="term" value="P:liposaccharide metabolic process"/>
    <property type="evidence" value="ECO:0007669"/>
    <property type="project" value="UniProtKB-ARBA"/>
</dbReference>
<dbReference type="GO" id="GO:0016757">
    <property type="term" value="F:glycosyltransferase activity"/>
    <property type="evidence" value="ECO:0007669"/>
    <property type="project" value="UniProtKB-KW"/>
</dbReference>
<dbReference type="Proteomes" id="UP000638263">
    <property type="component" value="Unassembled WGS sequence"/>
</dbReference>
<dbReference type="CDD" id="cd03801">
    <property type="entry name" value="GT4_PimA-like"/>
    <property type="match status" value="1"/>
</dbReference>
<dbReference type="AlphaFoldDB" id="A0A917RTQ8"/>
<evidence type="ECO:0000259" key="4">
    <source>
        <dbReference type="Pfam" id="PF13439"/>
    </source>
</evidence>
<proteinExistence type="predicted"/>
<dbReference type="InterPro" id="IPR011875">
    <property type="entry name" value="M1P_synthase"/>
</dbReference>
<dbReference type="NCBIfam" id="TIGR02149">
    <property type="entry name" value="glgA_Coryne"/>
    <property type="match status" value="1"/>
</dbReference>
<reference evidence="5" key="2">
    <citation type="submission" date="2020-09" db="EMBL/GenBank/DDBJ databases">
        <authorList>
            <person name="Sun Q."/>
            <person name="Zhou Y."/>
        </authorList>
    </citation>
    <scope>NUCLEOTIDE SEQUENCE</scope>
    <source>
        <strain evidence="5">CGMCC 4.3508</strain>
    </source>
</reference>
<organism evidence="5 6">
    <name type="scientific">Nocardia jinanensis</name>
    <dbReference type="NCBI Taxonomy" id="382504"/>
    <lineage>
        <taxon>Bacteria</taxon>
        <taxon>Bacillati</taxon>
        <taxon>Actinomycetota</taxon>
        <taxon>Actinomycetes</taxon>
        <taxon>Mycobacteriales</taxon>
        <taxon>Nocardiaceae</taxon>
        <taxon>Nocardia</taxon>
    </lineage>
</organism>
<protein>
    <submittedName>
        <fullName evidence="5">Glycogen synthase</fullName>
    </submittedName>
</protein>